<accession>A0A1H3TUZ3</accession>
<proteinExistence type="inferred from homology"/>
<dbReference type="GO" id="GO:0030246">
    <property type="term" value="F:carbohydrate binding"/>
    <property type="evidence" value="ECO:0007669"/>
    <property type="project" value="UniProtKB-ARBA"/>
</dbReference>
<evidence type="ECO:0000313" key="7">
    <source>
        <dbReference type="Proteomes" id="UP000198891"/>
    </source>
</evidence>
<dbReference type="SUPFAM" id="SSF53822">
    <property type="entry name" value="Periplasmic binding protein-like I"/>
    <property type="match status" value="1"/>
</dbReference>
<dbReference type="Proteomes" id="UP000198891">
    <property type="component" value="Unassembled WGS sequence"/>
</dbReference>
<feature type="domain" description="Periplasmic binding protein" evidence="5">
    <location>
        <begin position="88"/>
        <end position="343"/>
    </location>
</feature>
<dbReference type="InterPro" id="IPR028082">
    <property type="entry name" value="Peripla_BP_I"/>
</dbReference>
<evidence type="ECO:0000259" key="5">
    <source>
        <dbReference type="Pfam" id="PF13407"/>
    </source>
</evidence>
<dbReference type="PROSITE" id="PS51257">
    <property type="entry name" value="PROKAR_LIPOPROTEIN"/>
    <property type="match status" value="1"/>
</dbReference>
<dbReference type="Pfam" id="PF13407">
    <property type="entry name" value="Peripla_BP_4"/>
    <property type="match status" value="1"/>
</dbReference>
<dbReference type="AlphaFoldDB" id="A0A1H3TUZ3"/>
<reference evidence="6 7" key="1">
    <citation type="submission" date="2016-10" db="EMBL/GenBank/DDBJ databases">
        <authorList>
            <person name="de Groot N.N."/>
        </authorList>
    </citation>
    <scope>NUCLEOTIDE SEQUENCE [LARGE SCALE GENOMIC DNA]</scope>
    <source>
        <strain evidence="6 7">CGMCC 4.3491</strain>
    </source>
</reference>
<feature type="signal peptide" evidence="4">
    <location>
        <begin position="1"/>
        <end position="24"/>
    </location>
</feature>
<dbReference type="STRING" id="381665.SAMN05216554_4489"/>
<evidence type="ECO:0000256" key="2">
    <source>
        <dbReference type="ARBA" id="ARBA00007639"/>
    </source>
</evidence>
<name>A0A1H3TUZ3_9MICO</name>
<keyword evidence="3 4" id="KW-0732">Signal</keyword>
<dbReference type="EMBL" id="FNPZ01000008">
    <property type="protein sequence ID" value="SDZ53858.1"/>
    <property type="molecule type" value="Genomic_DNA"/>
</dbReference>
<comment type="similarity">
    <text evidence="2">Belongs to the bacterial solute-binding protein 2 family.</text>
</comment>
<dbReference type="RefSeq" id="WP_092558054.1">
    <property type="nucleotide sequence ID" value="NZ_FNPZ01000008.1"/>
</dbReference>
<evidence type="ECO:0000256" key="4">
    <source>
        <dbReference type="SAM" id="SignalP"/>
    </source>
</evidence>
<protein>
    <submittedName>
        <fullName evidence="6">Monosaccharide ABC transporter substrate-binding protein, CUT2 family</fullName>
    </submittedName>
</protein>
<feature type="chain" id="PRO_5038945654" evidence="4">
    <location>
        <begin position="25"/>
        <end position="383"/>
    </location>
</feature>
<evidence type="ECO:0000256" key="3">
    <source>
        <dbReference type="ARBA" id="ARBA00022729"/>
    </source>
</evidence>
<evidence type="ECO:0000256" key="1">
    <source>
        <dbReference type="ARBA" id="ARBA00004196"/>
    </source>
</evidence>
<dbReference type="Gene3D" id="3.40.50.2300">
    <property type="match status" value="2"/>
</dbReference>
<gene>
    <name evidence="6" type="ORF">SAMN05216554_4489</name>
</gene>
<organism evidence="6 7">
    <name type="scientific">Herbiconiux ginsengi</name>
    <dbReference type="NCBI Taxonomy" id="381665"/>
    <lineage>
        <taxon>Bacteria</taxon>
        <taxon>Bacillati</taxon>
        <taxon>Actinomycetota</taxon>
        <taxon>Actinomycetes</taxon>
        <taxon>Micrococcales</taxon>
        <taxon>Microbacteriaceae</taxon>
        <taxon>Herbiconiux</taxon>
    </lineage>
</organism>
<comment type="subcellular location">
    <subcellularLocation>
        <location evidence="1">Cell envelope</location>
    </subcellularLocation>
</comment>
<sequence>MDSISRWRKGASTLVILLAVATLAACSSPTTGSGSTAAPSGAGEVDLGALATGDYGTPPDSAPTPETGKSVWIVSCGQSAIGCSVGAAAAQEAAESLGWDAQVCDGKLNDGGAFAACVRQGIAAGVDGIVTEAIDCNAIKEPLQEAKTAGIATVNFWGFDCDEGATADGAALFTASVQPSEEYPTNEAYQTAIGKARADWIIARSGGEAEVIELDFKGTNIGAALSEGFAEGMSACPDCTVHTVDVTHQTFATTRQIIESALLKYPEAEWISIPLDSLVLSGSAQAVTSSPNRENLALIGGEGLAPNLDLVRDDQGQSAAIGQPIGWYGYGAIDTMNRVFAGEVPVAQGMSFQAVDSENNLPAEGGYVPPVDYVAAYQAAWGK</sequence>
<dbReference type="InterPro" id="IPR025997">
    <property type="entry name" value="SBP_2_dom"/>
</dbReference>
<dbReference type="GO" id="GO:0030313">
    <property type="term" value="C:cell envelope"/>
    <property type="evidence" value="ECO:0007669"/>
    <property type="project" value="UniProtKB-SubCell"/>
</dbReference>
<dbReference type="PANTHER" id="PTHR46847:SF1">
    <property type="entry name" value="D-ALLOSE-BINDING PERIPLASMIC PROTEIN-RELATED"/>
    <property type="match status" value="1"/>
</dbReference>
<evidence type="ECO:0000313" key="6">
    <source>
        <dbReference type="EMBL" id="SDZ53858.1"/>
    </source>
</evidence>
<keyword evidence="7" id="KW-1185">Reference proteome</keyword>
<dbReference type="OrthoDB" id="3216652at2"/>
<dbReference type="PANTHER" id="PTHR46847">
    <property type="entry name" value="D-ALLOSE-BINDING PERIPLASMIC PROTEIN-RELATED"/>
    <property type="match status" value="1"/>
</dbReference>